<accession>A0A7R9D6U5</accession>
<dbReference type="EMBL" id="OD004029">
    <property type="protein sequence ID" value="CAD7409171.1"/>
    <property type="molecule type" value="Genomic_DNA"/>
</dbReference>
<evidence type="ECO:0000259" key="1">
    <source>
        <dbReference type="Pfam" id="PF17906"/>
    </source>
</evidence>
<reference evidence="2" key="1">
    <citation type="submission" date="2020-11" db="EMBL/GenBank/DDBJ databases">
        <authorList>
            <person name="Tran Van P."/>
        </authorList>
    </citation>
    <scope>NUCLEOTIDE SEQUENCE</scope>
</reference>
<dbReference type="InterPro" id="IPR041426">
    <property type="entry name" value="Mos1_HTH"/>
</dbReference>
<sequence length="346" mass="39327">MELKLEQKAHIKFCILLRKSGTETFQMIQQAYGNYIKSLPVYFEWHSRFRSGKMAMKDEERSDLSRAQARKLWTELGNLCDCPEQTSFVGPPIVVPCCSISGNHGGDVGMSVDDDVTVCREVTDADIVAKVIINNIQAEDGASGDEEDNSSVVRKRPIPSVEEAMDHIQEFRIYSAGLLPKVSNLYPPVQYPVSRGTASLSSLVTWDHHDNWKTALDVDTRKLVWDEIPSVTLVRSWKMLLDYKASENWEEVEEKCNVENATDNTEIILLLENFLDLRKFRCKTLQNGWESPGAKSTSPVLPPGGGIRKPSPDIGCFLRRSKRWTMNYYKQLHCDDRHPISDQEDL</sequence>
<feature type="domain" description="Mos1 transposase HTH" evidence="1">
    <location>
        <begin position="12"/>
        <end position="53"/>
    </location>
</feature>
<dbReference type="Gene3D" id="3.30.70.3290">
    <property type="match status" value="1"/>
</dbReference>
<proteinExistence type="predicted"/>
<dbReference type="AlphaFoldDB" id="A0A7R9D6U5"/>
<protein>
    <recommendedName>
        <fullName evidence="1">Mos1 transposase HTH domain-containing protein</fullName>
    </recommendedName>
</protein>
<dbReference type="Pfam" id="PF17906">
    <property type="entry name" value="HTH_48"/>
    <property type="match status" value="1"/>
</dbReference>
<evidence type="ECO:0000313" key="2">
    <source>
        <dbReference type="EMBL" id="CAD7409171.1"/>
    </source>
</evidence>
<name>A0A7R9D6U5_TIMPO</name>
<organism evidence="2">
    <name type="scientific">Timema poppense</name>
    <name type="common">Walking stick</name>
    <dbReference type="NCBI Taxonomy" id="170557"/>
    <lineage>
        <taxon>Eukaryota</taxon>
        <taxon>Metazoa</taxon>
        <taxon>Ecdysozoa</taxon>
        <taxon>Arthropoda</taxon>
        <taxon>Hexapoda</taxon>
        <taxon>Insecta</taxon>
        <taxon>Pterygota</taxon>
        <taxon>Neoptera</taxon>
        <taxon>Polyneoptera</taxon>
        <taxon>Phasmatodea</taxon>
        <taxon>Timematodea</taxon>
        <taxon>Timematoidea</taxon>
        <taxon>Timematidae</taxon>
        <taxon>Timema</taxon>
    </lineage>
</organism>
<gene>
    <name evidence="2" type="ORF">TPSB3V08_LOCUS6693</name>
</gene>
<dbReference type="Gene3D" id="1.10.10.1450">
    <property type="match status" value="1"/>
</dbReference>